<dbReference type="Gene3D" id="3.30.160.60">
    <property type="entry name" value="Classic Zinc Finger"/>
    <property type="match status" value="1"/>
</dbReference>
<dbReference type="AlphaFoldDB" id="A0A6C0EHJ3"/>
<evidence type="ECO:0000256" key="1">
    <source>
        <dbReference type="SAM" id="Coils"/>
    </source>
</evidence>
<protein>
    <recommendedName>
        <fullName evidence="2">C2H2-type domain-containing protein</fullName>
    </recommendedName>
</protein>
<name>A0A6C0EHJ3_9ZZZZ</name>
<feature type="domain" description="C2H2-type" evidence="2">
    <location>
        <begin position="71"/>
        <end position="98"/>
    </location>
</feature>
<keyword evidence="1" id="KW-0175">Coiled coil</keyword>
<dbReference type="InterPro" id="IPR013087">
    <property type="entry name" value="Znf_C2H2_type"/>
</dbReference>
<dbReference type="PROSITE" id="PS00028">
    <property type="entry name" value="ZINC_FINGER_C2H2_1"/>
    <property type="match status" value="1"/>
</dbReference>
<accession>A0A6C0EHJ3</accession>
<proteinExistence type="predicted"/>
<dbReference type="PROSITE" id="PS50157">
    <property type="entry name" value="ZINC_FINGER_C2H2_2"/>
    <property type="match status" value="2"/>
</dbReference>
<evidence type="ECO:0000259" key="2">
    <source>
        <dbReference type="PROSITE" id="PS50157"/>
    </source>
</evidence>
<feature type="coiled-coil region" evidence="1">
    <location>
        <begin position="99"/>
        <end position="155"/>
    </location>
</feature>
<feature type="domain" description="C2H2-type" evidence="2">
    <location>
        <begin position="11"/>
        <end position="39"/>
    </location>
</feature>
<dbReference type="EMBL" id="MN739802">
    <property type="protein sequence ID" value="QHT26805.1"/>
    <property type="molecule type" value="Genomic_DNA"/>
</dbReference>
<organism evidence="3">
    <name type="scientific">viral metagenome</name>
    <dbReference type="NCBI Taxonomy" id="1070528"/>
    <lineage>
        <taxon>unclassified sequences</taxon>
        <taxon>metagenomes</taxon>
        <taxon>organismal metagenomes</taxon>
    </lineage>
</organism>
<evidence type="ECO:0000313" key="3">
    <source>
        <dbReference type="EMBL" id="QHT26805.1"/>
    </source>
</evidence>
<sequence length="336" mass="39831">MSLNNDNKQIFRCEICQKNYSSNSSLWNHNNKFHKSPCKEKILNSKENEIKSKENDIKGKDLLLTETDNKLKCKYCNKLFSFKQSKSDHERNYCKKKENIIIEEENNLLKKELNEIKENLFNLMQKQAKIHPKKLQKINNNLINNSNNIKNINSNNKIINICKFGSENISEILEKKEIFNILNSRYKALEESIKTVHFNKNRPELRNIYITNLRDNIAHVYNGNKFEAVGKHSILNELINNHLENIELSFENYREKLPAKTCEILDKFIEKIQNENKIMIDEDNNKTFKNYKEFKINEIKLMIYNQGGNMKEVINVIYDKPKDTITLREIEGDTYD</sequence>
<reference evidence="3" key="1">
    <citation type="journal article" date="2020" name="Nature">
        <title>Giant virus diversity and host interactions through global metagenomics.</title>
        <authorList>
            <person name="Schulz F."/>
            <person name="Roux S."/>
            <person name="Paez-Espino D."/>
            <person name="Jungbluth S."/>
            <person name="Walsh D.A."/>
            <person name="Denef V.J."/>
            <person name="McMahon K.D."/>
            <person name="Konstantinidis K.T."/>
            <person name="Eloe-Fadrosh E.A."/>
            <person name="Kyrpides N.C."/>
            <person name="Woyke T."/>
        </authorList>
    </citation>
    <scope>NUCLEOTIDE SEQUENCE</scope>
    <source>
        <strain evidence="3">GVMAG-M-3300023179-2</strain>
    </source>
</reference>